<dbReference type="InterPro" id="IPR039032">
    <property type="entry name" value="Rim-like"/>
</dbReference>
<dbReference type="OrthoDB" id="10059918at2759"/>
<dbReference type="SUPFAM" id="SSF49562">
    <property type="entry name" value="C2 domain (Calcium/lipid-binding domain, CaLB)"/>
    <property type="match status" value="1"/>
</dbReference>
<dbReference type="GO" id="GO:0048791">
    <property type="term" value="P:calcium ion-regulated exocytosis of neurotransmitter"/>
    <property type="evidence" value="ECO:0007669"/>
    <property type="project" value="TreeGrafter"/>
</dbReference>
<evidence type="ECO:0000313" key="6">
    <source>
        <dbReference type="Proteomes" id="UP000194236"/>
    </source>
</evidence>
<evidence type="ECO:0000313" key="5">
    <source>
        <dbReference type="EMBL" id="OTF71939.1"/>
    </source>
</evidence>
<dbReference type="GO" id="GO:0042734">
    <property type="term" value="C:presynaptic membrane"/>
    <property type="evidence" value="ECO:0007669"/>
    <property type="project" value="TreeGrafter"/>
</dbReference>
<dbReference type="GO" id="GO:0044325">
    <property type="term" value="F:transmembrane transporter binding"/>
    <property type="evidence" value="ECO:0007669"/>
    <property type="project" value="TreeGrafter"/>
</dbReference>
<sequence length="230" mass="25775">MGGPGSNAQPSDEILHSSSMISSVHGQTHPHSETKRTVKVVGEIKLGFVMTKGFLEIEVCAARGLPDSTYGPHPPDTYVKTYLVDRGRQLYKRKTHVVSGKDPHYRQTLKYDASIIYGRTLLVSVWEKQRRRRTFDANTPIGSVEINVNQLQLHKLTIRWFKLRTIINQSNDSSARNSIDQTIGIDSSSSINSAPMQQDSSELNVQFMNMSMQKPSSSSKLQPTITIDDE</sequence>
<evidence type="ECO:0000256" key="1">
    <source>
        <dbReference type="ARBA" id="ARBA00023018"/>
    </source>
</evidence>
<gene>
    <name evidence="5" type="ORF">BLA29_006397</name>
</gene>
<reference evidence="5 6" key="1">
    <citation type="submission" date="2017-03" db="EMBL/GenBank/DDBJ databases">
        <title>Genome Survey of Euroglyphus maynei.</title>
        <authorList>
            <person name="Arlian L.G."/>
            <person name="Morgan M.S."/>
            <person name="Rider S.D."/>
        </authorList>
    </citation>
    <scope>NUCLEOTIDE SEQUENCE [LARGE SCALE GENOMIC DNA]</scope>
    <source>
        <strain evidence="5">Arlian Lab</strain>
        <tissue evidence="5">Whole body</tissue>
    </source>
</reference>
<comment type="subcellular location">
    <subcellularLocation>
        <location evidence="2">Synapse</location>
    </subcellularLocation>
</comment>
<dbReference type="GO" id="GO:0050806">
    <property type="term" value="P:positive regulation of synaptic transmission"/>
    <property type="evidence" value="ECO:0007669"/>
    <property type="project" value="TreeGrafter"/>
</dbReference>
<name>A0A1Y3ATX7_EURMA</name>
<evidence type="ECO:0000256" key="2">
    <source>
        <dbReference type="ARBA" id="ARBA00034103"/>
    </source>
</evidence>
<feature type="domain" description="C2" evidence="4">
    <location>
        <begin position="30"/>
        <end position="161"/>
    </location>
</feature>
<dbReference type="EMBL" id="MUJZ01058567">
    <property type="protein sequence ID" value="OTF71939.1"/>
    <property type="molecule type" value="Genomic_DNA"/>
</dbReference>
<dbReference type="PANTHER" id="PTHR12157">
    <property type="entry name" value="REGULATING SYNAPTIC MEMBRANE EXOCYTOSIS PROTEIN"/>
    <property type="match status" value="1"/>
</dbReference>
<dbReference type="SMART" id="SM00239">
    <property type="entry name" value="C2"/>
    <property type="match status" value="1"/>
</dbReference>
<accession>A0A1Y3ATX7</accession>
<dbReference type="InterPro" id="IPR035892">
    <property type="entry name" value="C2_domain_sf"/>
</dbReference>
<organism evidence="5 6">
    <name type="scientific">Euroglyphus maynei</name>
    <name type="common">Mayne's house dust mite</name>
    <dbReference type="NCBI Taxonomy" id="6958"/>
    <lineage>
        <taxon>Eukaryota</taxon>
        <taxon>Metazoa</taxon>
        <taxon>Ecdysozoa</taxon>
        <taxon>Arthropoda</taxon>
        <taxon>Chelicerata</taxon>
        <taxon>Arachnida</taxon>
        <taxon>Acari</taxon>
        <taxon>Acariformes</taxon>
        <taxon>Sarcoptiformes</taxon>
        <taxon>Astigmata</taxon>
        <taxon>Psoroptidia</taxon>
        <taxon>Analgoidea</taxon>
        <taxon>Pyroglyphidae</taxon>
        <taxon>Pyroglyphinae</taxon>
        <taxon>Euroglyphus</taxon>
    </lineage>
</organism>
<dbReference type="GO" id="GO:0031267">
    <property type="term" value="F:small GTPase binding"/>
    <property type="evidence" value="ECO:0007669"/>
    <property type="project" value="InterPro"/>
</dbReference>
<dbReference type="PROSITE" id="PS50004">
    <property type="entry name" value="C2"/>
    <property type="match status" value="1"/>
</dbReference>
<dbReference type="AlphaFoldDB" id="A0A1Y3ATX7"/>
<dbReference type="GO" id="GO:0048167">
    <property type="term" value="P:regulation of synaptic plasticity"/>
    <property type="evidence" value="ECO:0007669"/>
    <property type="project" value="TreeGrafter"/>
</dbReference>
<feature type="region of interest" description="Disordered" evidence="3">
    <location>
        <begin position="211"/>
        <end position="230"/>
    </location>
</feature>
<dbReference type="Pfam" id="PF00168">
    <property type="entry name" value="C2"/>
    <property type="match status" value="1"/>
</dbReference>
<evidence type="ECO:0000256" key="3">
    <source>
        <dbReference type="SAM" id="MobiDB-lite"/>
    </source>
</evidence>
<dbReference type="Proteomes" id="UP000194236">
    <property type="component" value="Unassembled WGS sequence"/>
</dbReference>
<evidence type="ECO:0000259" key="4">
    <source>
        <dbReference type="PROSITE" id="PS50004"/>
    </source>
</evidence>
<dbReference type="PANTHER" id="PTHR12157:SF24">
    <property type="entry name" value="FIFE, ISOFORM D"/>
    <property type="match status" value="1"/>
</dbReference>
<keyword evidence="6" id="KW-1185">Reference proteome</keyword>
<proteinExistence type="predicted"/>
<protein>
    <recommendedName>
        <fullName evidence="4">C2 domain-containing protein</fullName>
    </recommendedName>
</protein>
<dbReference type="GO" id="GO:0042391">
    <property type="term" value="P:regulation of membrane potential"/>
    <property type="evidence" value="ECO:0007669"/>
    <property type="project" value="TreeGrafter"/>
</dbReference>
<dbReference type="GO" id="GO:0048788">
    <property type="term" value="C:cytoskeleton of presynaptic active zone"/>
    <property type="evidence" value="ECO:0007669"/>
    <property type="project" value="TreeGrafter"/>
</dbReference>
<comment type="caution">
    <text evidence="5">The sequence shown here is derived from an EMBL/GenBank/DDBJ whole genome shotgun (WGS) entry which is preliminary data.</text>
</comment>
<keyword evidence="1" id="KW-0770">Synapse</keyword>
<dbReference type="Gene3D" id="2.60.40.150">
    <property type="entry name" value="C2 domain"/>
    <property type="match status" value="1"/>
</dbReference>
<dbReference type="InterPro" id="IPR000008">
    <property type="entry name" value="C2_dom"/>
</dbReference>